<protein>
    <submittedName>
        <fullName evidence="1">Uncharacterized protein</fullName>
    </submittedName>
</protein>
<reference evidence="2" key="1">
    <citation type="journal article" date="2023" name="Nat. Plants">
        <title>Single-cell RNA sequencing provides a high-resolution roadmap for understanding the multicellular compartmentation of specialized metabolism.</title>
        <authorList>
            <person name="Sun S."/>
            <person name="Shen X."/>
            <person name="Li Y."/>
            <person name="Li Y."/>
            <person name="Wang S."/>
            <person name="Li R."/>
            <person name="Zhang H."/>
            <person name="Shen G."/>
            <person name="Guo B."/>
            <person name="Wei J."/>
            <person name="Xu J."/>
            <person name="St-Pierre B."/>
            <person name="Chen S."/>
            <person name="Sun C."/>
        </authorList>
    </citation>
    <scope>NUCLEOTIDE SEQUENCE [LARGE SCALE GENOMIC DNA]</scope>
</reference>
<sequence>MSHEGSNEQNGTSNEEQVSKTNVTPRLLYDKGSASYVLVLKFRLPVRSLSHRGQSLMMLTCNGVVSKRKPYFISDIVYDNVKKYWESDGHKKLSQDNFVQKVKETDNSQECQGKEGTSNLTIKSTTNVQNQDKVWTELVGGIQHGRGDFQFMLE</sequence>
<keyword evidence="2" id="KW-1185">Reference proteome</keyword>
<organism evidence="1 2">
    <name type="scientific">Catharanthus roseus</name>
    <name type="common">Madagascar periwinkle</name>
    <name type="synonym">Vinca rosea</name>
    <dbReference type="NCBI Taxonomy" id="4058"/>
    <lineage>
        <taxon>Eukaryota</taxon>
        <taxon>Viridiplantae</taxon>
        <taxon>Streptophyta</taxon>
        <taxon>Embryophyta</taxon>
        <taxon>Tracheophyta</taxon>
        <taxon>Spermatophyta</taxon>
        <taxon>Magnoliopsida</taxon>
        <taxon>eudicotyledons</taxon>
        <taxon>Gunneridae</taxon>
        <taxon>Pentapetalae</taxon>
        <taxon>asterids</taxon>
        <taxon>lamiids</taxon>
        <taxon>Gentianales</taxon>
        <taxon>Apocynaceae</taxon>
        <taxon>Rauvolfioideae</taxon>
        <taxon>Vinceae</taxon>
        <taxon>Catharanthinae</taxon>
        <taxon>Catharanthus</taxon>
    </lineage>
</organism>
<accession>A0ACC0A210</accession>
<proteinExistence type="predicted"/>
<gene>
    <name evidence="1" type="ORF">M9H77_31978</name>
</gene>
<evidence type="ECO:0000313" key="1">
    <source>
        <dbReference type="EMBL" id="KAI5654791.1"/>
    </source>
</evidence>
<dbReference type="EMBL" id="CM044707">
    <property type="protein sequence ID" value="KAI5654791.1"/>
    <property type="molecule type" value="Genomic_DNA"/>
</dbReference>
<name>A0ACC0A210_CATRO</name>
<dbReference type="Proteomes" id="UP001060085">
    <property type="component" value="Linkage Group LG07"/>
</dbReference>
<comment type="caution">
    <text evidence="1">The sequence shown here is derived from an EMBL/GenBank/DDBJ whole genome shotgun (WGS) entry which is preliminary data.</text>
</comment>
<evidence type="ECO:0000313" key="2">
    <source>
        <dbReference type="Proteomes" id="UP001060085"/>
    </source>
</evidence>